<protein>
    <recommendedName>
        <fullName evidence="4">ABC transporter substrate-binding protein</fullName>
    </recommendedName>
</protein>
<dbReference type="UniPathway" id="UPA00079"/>
<sequence>MRIIRIIKSINTARHAAAALCLLLAGTAGAAETRPPLTLAGPASVVSFPLLHMIDSGALKSHADRVTFRLWQNPDQLRVLLANGQVDYTAAPANLPALLANRGEPVRLLNISVWGQLWLVSRDPQVRRYADLSGKVLLTSFSRDLPAILLDEVLRAERVAGKVTLRRTRDMQDAVALMLAGQADHAVLGEPMASLLLWRNARAGGAPLYRSQSLASAWREAFPGQPALPQAGLMASSRRAPDLALSRVVEHAYAASARWCAAQPRACAELTHRHLPQLPVAAIEASIRVTRLDSRPASEVRPQLEALYRLIADKHPQAIGGRLPDVGFYGP</sequence>
<feature type="chain" id="PRO_5015690469" description="ABC transporter substrate-binding protein" evidence="1">
    <location>
        <begin position="31"/>
        <end position="331"/>
    </location>
</feature>
<proteinExistence type="predicted"/>
<dbReference type="GO" id="GO:0009234">
    <property type="term" value="P:menaquinone biosynthetic process"/>
    <property type="evidence" value="ECO:0007669"/>
    <property type="project" value="UniProtKB-UniPathway"/>
</dbReference>
<reference evidence="2 3" key="1">
    <citation type="submission" date="2018-04" db="EMBL/GenBank/DDBJ databases">
        <title>Denitrifier Microvirgula.</title>
        <authorList>
            <person name="Anderson E."/>
            <person name="Jang J."/>
            <person name="Ishii S."/>
        </authorList>
    </citation>
    <scope>NUCLEOTIDE SEQUENCE [LARGE SCALE GENOMIC DNA]</scope>
    <source>
        <strain evidence="2 3">BE2.4</strain>
    </source>
</reference>
<dbReference type="RefSeq" id="WP_107890319.1">
    <property type="nucleotide sequence ID" value="NZ_CP028519.1"/>
</dbReference>
<feature type="signal peptide" evidence="1">
    <location>
        <begin position="1"/>
        <end position="30"/>
    </location>
</feature>
<organism evidence="2 3">
    <name type="scientific">Microvirgula aerodenitrificans</name>
    <dbReference type="NCBI Taxonomy" id="57480"/>
    <lineage>
        <taxon>Bacteria</taxon>
        <taxon>Pseudomonadati</taxon>
        <taxon>Pseudomonadota</taxon>
        <taxon>Betaproteobacteria</taxon>
        <taxon>Neisseriales</taxon>
        <taxon>Aquaspirillaceae</taxon>
        <taxon>Microvirgula</taxon>
    </lineage>
</organism>
<dbReference type="Gene3D" id="3.40.190.10">
    <property type="entry name" value="Periplasmic binding protein-like II"/>
    <property type="match status" value="2"/>
</dbReference>
<dbReference type="STRING" id="1122240.GCA_000620105_02561"/>
<gene>
    <name evidence="2" type="ORF">DAI18_09180</name>
</gene>
<dbReference type="SUPFAM" id="SSF53850">
    <property type="entry name" value="Periplasmic binding protein-like II"/>
    <property type="match status" value="1"/>
</dbReference>
<evidence type="ECO:0000313" key="2">
    <source>
        <dbReference type="EMBL" id="AVY96039.1"/>
    </source>
</evidence>
<keyword evidence="1" id="KW-0732">Signal</keyword>
<dbReference type="PIRSF" id="PIRSF027386">
    <property type="entry name" value="UCP027386_ABC_sbc_TM0202"/>
    <property type="match status" value="1"/>
</dbReference>
<dbReference type="PANTHER" id="PTHR30024">
    <property type="entry name" value="ALIPHATIC SULFONATES-BINDING PROTEIN-RELATED"/>
    <property type="match status" value="1"/>
</dbReference>
<keyword evidence="3" id="KW-1185">Reference proteome</keyword>
<evidence type="ECO:0008006" key="4">
    <source>
        <dbReference type="Google" id="ProtNLM"/>
    </source>
</evidence>
<dbReference type="PANTHER" id="PTHR30024:SF46">
    <property type="entry name" value="ABC TRANSPORTER, SUBSTRATE-BINDING LIPOPROTEIN"/>
    <property type="match status" value="1"/>
</dbReference>
<evidence type="ECO:0000313" key="3">
    <source>
        <dbReference type="Proteomes" id="UP000244173"/>
    </source>
</evidence>
<name>A0A2S0PF91_9NEIS</name>
<dbReference type="AlphaFoldDB" id="A0A2S0PF91"/>
<evidence type="ECO:0000256" key="1">
    <source>
        <dbReference type="SAM" id="SignalP"/>
    </source>
</evidence>
<dbReference type="InterPro" id="IPR027024">
    <property type="entry name" value="UCP027386_ABC_sbc_TM0202"/>
</dbReference>
<dbReference type="OrthoDB" id="286202at2"/>
<accession>A0A2S0PF91</accession>
<dbReference type="EMBL" id="CP028519">
    <property type="protein sequence ID" value="AVY96039.1"/>
    <property type="molecule type" value="Genomic_DNA"/>
</dbReference>
<dbReference type="Proteomes" id="UP000244173">
    <property type="component" value="Chromosome"/>
</dbReference>
<dbReference type="KEGG" id="maer:DAI18_09180"/>